<sequence length="161" mass="18450">MIVQLTGNINYSITLDPSVWIFDDRKIKLADAFNPDAVQEEVEEKLRTADQLNAAIYEQNVKPPVNNTVKKYDREELLSTSYVMPIKEFIEHAEVKEDAEKAILISEDAEYMISLEQLKNCYLLFSIDGKPIKENGPVHVYLKDGSNQDEPFTSIKKIIIQ</sequence>
<accession>A0AB39HRI4</accession>
<name>A0AB39HRI4_9BACI</name>
<dbReference type="AlphaFoldDB" id="A0AB39HRI4"/>
<protein>
    <recommendedName>
        <fullName evidence="2">Peptidyl-prolyl cis-trans isomerase</fullName>
    </recommendedName>
</protein>
<dbReference type="RefSeq" id="WP_368654695.1">
    <property type="nucleotide sequence ID" value="NZ_CP162599.1"/>
</dbReference>
<dbReference type="EMBL" id="CP162599">
    <property type="protein sequence ID" value="XDK34017.1"/>
    <property type="molecule type" value="Genomic_DNA"/>
</dbReference>
<evidence type="ECO:0000313" key="1">
    <source>
        <dbReference type="EMBL" id="XDK34017.1"/>
    </source>
</evidence>
<organism evidence="1">
    <name type="scientific">Ornithinibacillus sp. 4-3</name>
    <dbReference type="NCBI Taxonomy" id="3231488"/>
    <lineage>
        <taxon>Bacteria</taxon>
        <taxon>Bacillati</taxon>
        <taxon>Bacillota</taxon>
        <taxon>Bacilli</taxon>
        <taxon>Bacillales</taxon>
        <taxon>Bacillaceae</taxon>
        <taxon>Ornithinibacillus</taxon>
    </lineage>
</organism>
<evidence type="ECO:0008006" key="2">
    <source>
        <dbReference type="Google" id="ProtNLM"/>
    </source>
</evidence>
<proteinExistence type="predicted"/>
<gene>
    <name evidence="1" type="ORF">AB4Y30_06605</name>
</gene>
<reference evidence="1" key="1">
    <citation type="submission" date="2024-07" db="EMBL/GenBank/DDBJ databases">
        <title>Halotolerant mesophilic bacterium Ornithinibacillus sp. 4-3, sp. nov., isolated from soil.</title>
        <authorList>
            <person name="Sidarenka A.V."/>
            <person name="Guliayeva D.E."/>
            <person name="Leanovich S.I."/>
            <person name="Hileuskaya K.S."/>
            <person name="Akhremchuk A.E."/>
            <person name="Sikolenko M.A."/>
            <person name="Valentovich L.N."/>
        </authorList>
    </citation>
    <scope>NUCLEOTIDE SEQUENCE</scope>
    <source>
        <strain evidence="1">4-3</strain>
    </source>
</reference>